<evidence type="ECO:0000313" key="2">
    <source>
        <dbReference type="Proteomes" id="UP001606303"/>
    </source>
</evidence>
<accession>A0ABW7GYG6</accession>
<comment type="caution">
    <text evidence="1">The sequence shown here is derived from an EMBL/GenBank/DDBJ whole genome shotgun (WGS) entry which is preliminary data.</text>
</comment>
<dbReference type="RefSeq" id="WP_394383844.1">
    <property type="nucleotide sequence ID" value="NZ_JBIGIB010000002.1"/>
</dbReference>
<evidence type="ECO:0000313" key="1">
    <source>
        <dbReference type="EMBL" id="MFG6466841.1"/>
    </source>
</evidence>
<protein>
    <submittedName>
        <fullName evidence="1">Uncharacterized protein</fullName>
    </submittedName>
</protein>
<dbReference type="Proteomes" id="UP001606303">
    <property type="component" value="Unassembled WGS sequence"/>
</dbReference>
<name>A0ABW7GYG6_9BURK</name>
<organism evidence="1 2">
    <name type="scientific">Pelomonas baiyunensis</name>
    <dbReference type="NCBI Taxonomy" id="3299026"/>
    <lineage>
        <taxon>Bacteria</taxon>
        <taxon>Pseudomonadati</taxon>
        <taxon>Pseudomonadota</taxon>
        <taxon>Betaproteobacteria</taxon>
        <taxon>Burkholderiales</taxon>
        <taxon>Sphaerotilaceae</taxon>
        <taxon>Roseateles</taxon>
    </lineage>
</organism>
<gene>
    <name evidence="1" type="ORF">ACG01O_09505</name>
</gene>
<keyword evidence="2" id="KW-1185">Reference proteome</keyword>
<proteinExistence type="predicted"/>
<reference evidence="1 2" key="1">
    <citation type="submission" date="2024-08" db="EMBL/GenBank/DDBJ databases">
        <authorList>
            <person name="Lu H."/>
        </authorList>
    </citation>
    <scope>NUCLEOTIDE SEQUENCE [LARGE SCALE GENOMIC DNA]</scope>
    <source>
        <strain evidence="1 2">BYS87W</strain>
    </source>
</reference>
<dbReference type="EMBL" id="JBIGIB010000002">
    <property type="protein sequence ID" value="MFG6466841.1"/>
    <property type="molecule type" value="Genomic_DNA"/>
</dbReference>
<sequence length="185" mass="21710">MPKRDSGDDLDKIAEVLLEFFDDKRVIEALDKVHEFGVSGWEKWWQVELALFLSHADDKIAEWDMEHPFDTDRRTKLGQSRMALDIGFRLKRQAKDQWYFVELKQADDYRACIDRMCKDANKVFSARKQSFDGLSVRYVACAGVFRGADEKDVETYLSQACDREDIEVDGFYYEKLCDGYKLLIF</sequence>